<sequence>MIIIFLILCNCLLPKDGFAICVSSCVLDIIYVQFAVQVTI</sequence>
<reference evidence="2" key="2">
    <citation type="journal article" date="2015" name="Data Brief">
        <title>Shoot transcriptome of the giant reed, Arundo donax.</title>
        <authorList>
            <person name="Barrero R.A."/>
            <person name="Guerrero F.D."/>
            <person name="Moolhuijzen P."/>
            <person name="Goolsby J.A."/>
            <person name="Tidwell J."/>
            <person name="Bellgard S.E."/>
            <person name="Bellgard M.I."/>
        </authorList>
    </citation>
    <scope>NUCLEOTIDE SEQUENCE</scope>
    <source>
        <tissue evidence="2">Shoot tissue taken approximately 20 cm above the soil surface</tissue>
    </source>
</reference>
<keyword evidence="1" id="KW-0732">Signal</keyword>
<feature type="signal peptide" evidence="1">
    <location>
        <begin position="1"/>
        <end position="19"/>
    </location>
</feature>
<evidence type="ECO:0000256" key="1">
    <source>
        <dbReference type="SAM" id="SignalP"/>
    </source>
</evidence>
<proteinExistence type="predicted"/>
<name>A0A0A8YJ54_ARUDO</name>
<dbReference type="AlphaFoldDB" id="A0A0A8YJ54"/>
<reference evidence="2" key="1">
    <citation type="submission" date="2014-09" db="EMBL/GenBank/DDBJ databases">
        <authorList>
            <person name="Magalhaes I.L.F."/>
            <person name="Oliveira U."/>
            <person name="Santos F.R."/>
            <person name="Vidigal T.H.D.A."/>
            <person name="Brescovit A.D."/>
            <person name="Santos A.J."/>
        </authorList>
    </citation>
    <scope>NUCLEOTIDE SEQUENCE</scope>
    <source>
        <tissue evidence="2">Shoot tissue taken approximately 20 cm above the soil surface</tissue>
    </source>
</reference>
<organism evidence="2">
    <name type="scientific">Arundo donax</name>
    <name type="common">Giant reed</name>
    <name type="synonym">Donax arundinaceus</name>
    <dbReference type="NCBI Taxonomy" id="35708"/>
    <lineage>
        <taxon>Eukaryota</taxon>
        <taxon>Viridiplantae</taxon>
        <taxon>Streptophyta</taxon>
        <taxon>Embryophyta</taxon>
        <taxon>Tracheophyta</taxon>
        <taxon>Spermatophyta</taxon>
        <taxon>Magnoliopsida</taxon>
        <taxon>Liliopsida</taxon>
        <taxon>Poales</taxon>
        <taxon>Poaceae</taxon>
        <taxon>PACMAD clade</taxon>
        <taxon>Arundinoideae</taxon>
        <taxon>Arundineae</taxon>
        <taxon>Arundo</taxon>
    </lineage>
</organism>
<feature type="chain" id="PRO_5002059724" evidence="1">
    <location>
        <begin position="20"/>
        <end position="40"/>
    </location>
</feature>
<evidence type="ECO:0000313" key="2">
    <source>
        <dbReference type="EMBL" id="JAD26549.1"/>
    </source>
</evidence>
<accession>A0A0A8YJ54</accession>
<dbReference type="EMBL" id="GBRH01271346">
    <property type="protein sequence ID" value="JAD26549.1"/>
    <property type="molecule type" value="Transcribed_RNA"/>
</dbReference>
<protein>
    <submittedName>
        <fullName evidence="2">Uncharacterized protein</fullName>
    </submittedName>
</protein>